<protein>
    <recommendedName>
        <fullName evidence="4">Fungal N-terminal domain-containing protein</fullName>
    </recommendedName>
</protein>
<reference evidence="3" key="1">
    <citation type="submission" date="2015-07" db="EMBL/GenBank/DDBJ databases">
        <authorList>
            <person name="Teixeira M.M."/>
            <person name="Souza R.C."/>
            <person name="Almeida L.G."/>
            <person name="Vicente V.A."/>
            <person name="de Hoog S."/>
            <person name="Bocca A.L."/>
            <person name="de Almeida S.R."/>
            <person name="Vasconcelos A.T."/>
            <person name="Felipe M.S."/>
        </authorList>
    </citation>
    <scope>NUCLEOTIDE SEQUENCE [LARGE SCALE GENOMIC DNA]</scope>
    <source>
        <strain evidence="3">KSF</strain>
    </source>
</reference>
<dbReference type="OrthoDB" id="4161316at2759"/>
<dbReference type="EMBL" id="LGRB01000008">
    <property type="protein sequence ID" value="OCT52466.1"/>
    <property type="molecule type" value="Genomic_DNA"/>
</dbReference>
<proteinExistence type="predicted"/>
<dbReference type="AlphaFoldDB" id="A0A1C1CVG1"/>
<comment type="caution">
    <text evidence="2">The sequence shown here is derived from an EMBL/GenBank/DDBJ whole genome shotgun (WGS) entry which is preliminary data.</text>
</comment>
<accession>A0A1C1CVG1</accession>
<gene>
    <name evidence="2" type="ORF">CLCR_09728</name>
</gene>
<organism evidence="2 3">
    <name type="scientific">Cladophialophora carrionii</name>
    <dbReference type="NCBI Taxonomy" id="86049"/>
    <lineage>
        <taxon>Eukaryota</taxon>
        <taxon>Fungi</taxon>
        <taxon>Dikarya</taxon>
        <taxon>Ascomycota</taxon>
        <taxon>Pezizomycotina</taxon>
        <taxon>Eurotiomycetes</taxon>
        <taxon>Chaetothyriomycetidae</taxon>
        <taxon>Chaetothyriales</taxon>
        <taxon>Herpotrichiellaceae</taxon>
        <taxon>Cladophialophora</taxon>
    </lineage>
</organism>
<sequence>MDPLTITTGCISLLSGLTALSKQITTFALVAHEARADMNAFSKEIASLTLCLDALRQPDLIRFYPDALRPNLTTIIRECDGVVVKMSVLLSKLSSASVARRMQWPFAARDEADRLRQSLEAHKSALQIAVSLVSLSATQSLQNDTSSIRVKAALLPGLKEDTAQIAELRAELAALRMDMNLHRTGLSIPMQRFLEESTAHADSVCDIAPPFRENPVQESMSPPLLDGLGHADSTQQISGMVPCNMDQANKTIPEHMLCQDHHHGNASDRTTIYSCPNKPRLGSRTSLATDSKSSEDLLVRNIAAKSDRSDGLATATDGAGSEPNPMQSSSPIPGSVSSLDRKDDDFVVTRNIGTENAVTQGRSGLDPVGLRPFVSCLVPPSCGEKDGDLEWNADIAMEVDDQPSQTLELRLWASKLHAAVSLARVEPVGFLGTMFKPGRAVTKKDVTGAQVEAFKTLRDRRLLGLTDAELLQVLILSDSQSFATCEFSVARSLAAESFEGMAMQGTRVLQTAIRMYQFDVVDLLIQRMSRQAAAPALITAVRCGASRVIRRLLELRVPLPPITAQDVWLGSCYGMWLFYSLASHTSFCSNGSNTEFRSQLYDTLCPRAMIVVLPPALSRRLLSSMSQVAKTSKWYHGSIDDFTSEYRFVRKLHENSLRQLVGLDQLPWETGAGEGPSHAAACAQYLEDKIEAYAKQPWSSYECYW</sequence>
<dbReference type="Proteomes" id="UP000094526">
    <property type="component" value="Unassembled WGS sequence"/>
</dbReference>
<dbReference type="VEuPathDB" id="FungiDB:CLCR_09728"/>
<feature type="compositionally biased region" description="Low complexity" evidence="1">
    <location>
        <begin position="328"/>
        <end position="338"/>
    </location>
</feature>
<evidence type="ECO:0008006" key="4">
    <source>
        <dbReference type="Google" id="ProtNLM"/>
    </source>
</evidence>
<evidence type="ECO:0000313" key="2">
    <source>
        <dbReference type="EMBL" id="OCT52466.1"/>
    </source>
</evidence>
<dbReference type="VEuPathDB" id="FungiDB:G647_03862"/>
<dbReference type="STRING" id="86049.A0A1C1CVG1"/>
<evidence type="ECO:0000256" key="1">
    <source>
        <dbReference type="SAM" id="MobiDB-lite"/>
    </source>
</evidence>
<dbReference type="eggNOG" id="KOG2710">
    <property type="taxonomic scope" value="Eukaryota"/>
</dbReference>
<name>A0A1C1CVG1_9EURO</name>
<keyword evidence="3" id="KW-1185">Reference proteome</keyword>
<feature type="region of interest" description="Disordered" evidence="1">
    <location>
        <begin position="307"/>
        <end position="340"/>
    </location>
</feature>
<feature type="region of interest" description="Disordered" evidence="1">
    <location>
        <begin position="263"/>
        <end position="293"/>
    </location>
</feature>
<evidence type="ECO:0000313" key="3">
    <source>
        <dbReference type="Proteomes" id="UP000094526"/>
    </source>
</evidence>